<evidence type="ECO:0000256" key="4">
    <source>
        <dbReference type="ARBA" id="ARBA00022452"/>
    </source>
</evidence>
<evidence type="ECO:0000256" key="14">
    <source>
        <dbReference type="SAM" id="MobiDB-lite"/>
    </source>
</evidence>
<evidence type="ECO:0000256" key="12">
    <source>
        <dbReference type="PROSITE-ProRule" id="PRU01360"/>
    </source>
</evidence>
<keyword evidence="3 12" id="KW-0813">Transport</keyword>
<accession>A0A840LF14</accession>
<evidence type="ECO:0000313" key="18">
    <source>
        <dbReference type="Proteomes" id="UP000562027"/>
    </source>
</evidence>
<dbReference type="GO" id="GO:0015344">
    <property type="term" value="F:siderophore uptake transmembrane transporter activity"/>
    <property type="evidence" value="ECO:0007669"/>
    <property type="project" value="TreeGrafter"/>
</dbReference>
<organism evidence="17 18">
    <name type="scientific">Roseateles oligotrophus</name>
    <dbReference type="NCBI Taxonomy" id="1769250"/>
    <lineage>
        <taxon>Bacteria</taxon>
        <taxon>Pseudomonadati</taxon>
        <taxon>Pseudomonadota</taxon>
        <taxon>Betaproteobacteria</taxon>
        <taxon>Burkholderiales</taxon>
        <taxon>Sphaerotilaceae</taxon>
        <taxon>Roseateles</taxon>
    </lineage>
</organism>
<evidence type="ECO:0000259" key="16">
    <source>
        <dbReference type="Pfam" id="PF07715"/>
    </source>
</evidence>
<evidence type="ECO:0000256" key="2">
    <source>
        <dbReference type="ARBA" id="ARBA00009810"/>
    </source>
</evidence>
<dbReference type="GO" id="GO:0044718">
    <property type="term" value="P:siderophore transmembrane transport"/>
    <property type="evidence" value="ECO:0007669"/>
    <property type="project" value="TreeGrafter"/>
</dbReference>
<feature type="domain" description="TonB-dependent receptor-like beta-barrel" evidence="15">
    <location>
        <begin position="260"/>
        <end position="634"/>
    </location>
</feature>
<evidence type="ECO:0000259" key="15">
    <source>
        <dbReference type="Pfam" id="PF00593"/>
    </source>
</evidence>
<evidence type="ECO:0000313" key="17">
    <source>
        <dbReference type="EMBL" id="MBB4845232.1"/>
    </source>
</evidence>
<dbReference type="Proteomes" id="UP000562027">
    <property type="component" value="Unassembled WGS sequence"/>
</dbReference>
<dbReference type="Gene3D" id="2.40.170.20">
    <property type="entry name" value="TonB-dependent receptor, beta-barrel domain"/>
    <property type="match status" value="1"/>
</dbReference>
<dbReference type="Pfam" id="PF07715">
    <property type="entry name" value="Plug"/>
    <property type="match status" value="1"/>
</dbReference>
<dbReference type="InterPro" id="IPR000531">
    <property type="entry name" value="Beta-barrel_TonB"/>
</dbReference>
<dbReference type="CDD" id="cd01347">
    <property type="entry name" value="ligand_gated_channel"/>
    <property type="match status" value="1"/>
</dbReference>
<evidence type="ECO:0000256" key="3">
    <source>
        <dbReference type="ARBA" id="ARBA00022448"/>
    </source>
</evidence>
<proteinExistence type="inferred from homology"/>
<dbReference type="Gene3D" id="2.170.130.10">
    <property type="entry name" value="TonB-dependent receptor, plug domain"/>
    <property type="match status" value="1"/>
</dbReference>
<comment type="subcellular location">
    <subcellularLocation>
        <location evidence="1 12">Cell outer membrane</location>
        <topology evidence="1 12">Multi-pass membrane protein</topology>
    </subcellularLocation>
</comment>
<keyword evidence="18" id="KW-1185">Reference proteome</keyword>
<keyword evidence="4 12" id="KW-1134">Transmembrane beta strand</keyword>
<reference evidence="17 18" key="1">
    <citation type="submission" date="2020-08" db="EMBL/GenBank/DDBJ databases">
        <title>Functional genomics of gut bacteria from endangered species of beetles.</title>
        <authorList>
            <person name="Carlos-Shanley C."/>
        </authorList>
    </citation>
    <scope>NUCLEOTIDE SEQUENCE [LARGE SCALE GENOMIC DNA]</scope>
    <source>
        <strain evidence="17 18">S00239</strain>
    </source>
</reference>
<evidence type="ECO:0000256" key="5">
    <source>
        <dbReference type="ARBA" id="ARBA00022692"/>
    </source>
</evidence>
<dbReference type="InterPro" id="IPR012910">
    <property type="entry name" value="Plug_dom"/>
</dbReference>
<evidence type="ECO:0000256" key="1">
    <source>
        <dbReference type="ARBA" id="ARBA00004571"/>
    </source>
</evidence>
<dbReference type="AlphaFoldDB" id="A0A840LF14"/>
<feature type="region of interest" description="Disordered" evidence="14">
    <location>
        <begin position="539"/>
        <end position="562"/>
    </location>
</feature>
<dbReference type="InterPro" id="IPR037066">
    <property type="entry name" value="Plug_dom_sf"/>
</dbReference>
<evidence type="ECO:0000256" key="10">
    <source>
        <dbReference type="ARBA" id="ARBA00023170"/>
    </source>
</evidence>
<dbReference type="PROSITE" id="PS52016">
    <property type="entry name" value="TONB_DEPENDENT_REC_3"/>
    <property type="match status" value="1"/>
</dbReference>
<name>A0A840LF14_9BURK</name>
<sequence>MACTASQAAPVPAEQLERVTVSASASARAVVDAPASITVLTREQLEREPITSLEDALRRVEGVSVVGSGANDSDINLRGMPGEYTLILVDGRRQSTRETMNRGTGGVQSFWMPPVAAIERIEIVRGPMSALYGADAMGGVINIITRKQLARWGGSVSLGATQQLGDRRLGDGRQGDFWVGGPLAESLSLQLWGGLSQREEDRLFYPGSVTAATPAQRNQNLGAKLGLQLGEAQQLALELGQGKLRREAKPGKSLAASDEDYDTEQTRDYWALSHSARLPQNARWRSALYRENGQQREWDAGAQLALEPRVANTVLDSVLTLPLDRHSLSLGLQWQRNDLSGVSNETPAQGHARSPEQIKATAAALFAEDEIEISEALALTLGLRADHESRYGTHWSPRAYGIYKLGQGWSLRGGVGSGFKAPKLRQAEAGYCMSTGGNSPRRGSLCGNPELKPETSRSTELGLRWEGQRGNYAAATLFHNSFRNKVVSFNTGKVDALNPKLDVYVYDNVDRVKLQGLELSGAWQFSSAWSLGGNYSYTDSQRQGGRETSFDGSSLDGRPLDKTPKHMASLRLDWQGMAGLQGFVRANYEGAQYWAALRNGARGVRERPGQATVDLGASYAINPMLTLSAALLNLTNQQLAVDERTRNTGLDGNWQIDEGRRVWVRLGAQF</sequence>
<feature type="domain" description="TonB-dependent receptor plug" evidence="16">
    <location>
        <begin position="31"/>
        <end position="140"/>
    </location>
</feature>
<dbReference type="Pfam" id="PF00593">
    <property type="entry name" value="TonB_dep_Rec_b-barrel"/>
    <property type="match status" value="1"/>
</dbReference>
<evidence type="ECO:0000256" key="9">
    <source>
        <dbReference type="ARBA" id="ARBA00023136"/>
    </source>
</evidence>
<gene>
    <name evidence="17" type="ORF">HNP55_003779</name>
</gene>
<dbReference type="SUPFAM" id="SSF56935">
    <property type="entry name" value="Porins"/>
    <property type="match status" value="1"/>
</dbReference>
<evidence type="ECO:0000256" key="8">
    <source>
        <dbReference type="ARBA" id="ARBA00023077"/>
    </source>
</evidence>
<comment type="caution">
    <text evidence="17">The sequence shown here is derived from an EMBL/GenBank/DDBJ whole genome shotgun (WGS) entry which is preliminary data.</text>
</comment>
<evidence type="ECO:0000256" key="6">
    <source>
        <dbReference type="ARBA" id="ARBA00022729"/>
    </source>
</evidence>
<keyword evidence="8 13" id="KW-0798">TonB box</keyword>
<evidence type="ECO:0000256" key="7">
    <source>
        <dbReference type="ARBA" id="ARBA00023065"/>
    </source>
</evidence>
<keyword evidence="11 12" id="KW-0998">Cell outer membrane</keyword>
<dbReference type="GO" id="GO:0009279">
    <property type="term" value="C:cell outer membrane"/>
    <property type="evidence" value="ECO:0007669"/>
    <property type="project" value="UniProtKB-SubCell"/>
</dbReference>
<dbReference type="RefSeq" id="WP_184302919.1">
    <property type="nucleotide sequence ID" value="NZ_JACHLP010000008.1"/>
</dbReference>
<dbReference type="PANTHER" id="PTHR30069:SF53">
    <property type="entry name" value="COLICIN I RECEPTOR-RELATED"/>
    <property type="match status" value="1"/>
</dbReference>
<dbReference type="EMBL" id="JACHLP010000008">
    <property type="protein sequence ID" value="MBB4845232.1"/>
    <property type="molecule type" value="Genomic_DNA"/>
</dbReference>
<keyword evidence="10 17" id="KW-0675">Receptor</keyword>
<keyword evidence="9 12" id="KW-0472">Membrane</keyword>
<feature type="region of interest" description="Disordered" evidence="14">
    <location>
        <begin position="438"/>
        <end position="458"/>
    </location>
</feature>
<dbReference type="InterPro" id="IPR039426">
    <property type="entry name" value="TonB-dep_rcpt-like"/>
</dbReference>
<evidence type="ECO:0000256" key="13">
    <source>
        <dbReference type="RuleBase" id="RU003357"/>
    </source>
</evidence>
<evidence type="ECO:0000256" key="11">
    <source>
        <dbReference type="ARBA" id="ARBA00023237"/>
    </source>
</evidence>
<keyword evidence="7" id="KW-0406">Ion transport</keyword>
<comment type="similarity">
    <text evidence="2 12 13">Belongs to the TonB-dependent receptor family.</text>
</comment>
<dbReference type="InterPro" id="IPR036942">
    <property type="entry name" value="Beta-barrel_TonB_sf"/>
</dbReference>
<keyword evidence="5 12" id="KW-0812">Transmembrane</keyword>
<protein>
    <submittedName>
        <fullName evidence="17">Outer membrane receptor for ferrienterochelin and colicins</fullName>
    </submittedName>
</protein>
<dbReference type="PANTHER" id="PTHR30069">
    <property type="entry name" value="TONB-DEPENDENT OUTER MEMBRANE RECEPTOR"/>
    <property type="match status" value="1"/>
</dbReference>
<keyword evidence="6" id="KW-0732">Signal</keyword>